<keyword evidence="1" id="KW-1133">Transmembrane helix</keyword>
<feature type="transmembrane region" description="Helical" evidence="1">
    <location>
        <begin position="12"/>
        <end position="32"/>
    </location>
</feature>
<dbReference type="InterPro" id="IPR028087">
    <property type="entry name" value="Tad_N"/>
</dbReference>
<organism evidence="3 4">
    <name type="scientific">Propioniciclava coleopterorum</name>
    <dbReference type="NCBI Taxonomy" id="2714937"/>
    <lineage>
        <taxon>Bacteria</taxon>
        <taxon>Bacillati</taxon>
        <taxon>Actinomycetota</taxon>
        <taxon>Actinomycetes</taxon>
        <taxon>Propionibacteriales</taxon>
        <taxon>Propionibacteriaceae</taxon>
        <taxon>Propioniciclava</taxon>
    </lineage>
</organism>
<accession>A0A6G7Y9H1</accession>
<evidence type="ECO:0000313" key="3">
    <source>
        <dbReference type="EMBL" id="QIK73455.1"/>
    </source>
</evidence>
<keyword evidence="1" id="KW-0812">Transmembrane</keyword>
<proteinExistence type="predicted"/>
<keyword evidence="1" id="KW-0472">Membrane</keyword>
<dbReference type="KEGG" id="prv:G7070_15790"/>
<dbReference type="EMBL" id="CP049865">
    <property type="protein sequence ID" value="QIK73455.1"/>
    <property type="molecule type" value="Genomic_DNA"/>
</dbReference>
<dbReference type="RefSeq" id="WP_166234524.1">
    <property type="nucleotide sequence ID" value="NZ_CP049865.1"/>
</dbReference>
<dbReference type="Proteomes" id="UP000501058">
    <property type="component" value="Chromosome"/>
</dbReference>
<feature type="domain" description="Putative Flp pilus-assembly TadG-like N-terminal" evidence="2">
    <location>
        <begin position="15"/>
        <end position="57"/>
    </location>
</feature>
<protein>
    <recommendedName>
        <fullName evidence="2">Putative Flp pilus-assembly TadG-like N-terminal domain-containing protein</fullName>
    </recommendedName>
</protein>
<evidence type="ECO:0000256" key="1">
    <source>
        <dbReference type="SAM" id="Phobius"/>
    </source>
</evidence>
<evidence type="ECO:0000259" key="2">
    <source>
        <dbReference type="Pfam" id="PF13400"/>
    </source>
</evidence>
<dbReference type="AlphaFoldDB" id="A0A6G7Y9H1"/>
<name>A0A6G7Y9H1_9ACTN</name>
<evidence type="ECO:0000313" key="4">
    <source>
        <dbReference type="Proteomes" id="UP000501058"/>
    </source>
</evidence>
<reference evidence="3 4" key="1">
    <citation type="submission" date="2020-03" db="EMBL/GenBank/DDBJ databases">
        <title>Propioniciclava sp. nov., isolated from Hydrophilus acuminatus.</title>
        <authorList>
            <person name="Hyun D.-W."/>
            <person name="Bae J.-W."/>
        </authorList>
    </citation>
    <scope>NUCLEOTIDE SEQUENCE [LARGE SCALE GENOMIC DNA]</scope>
    <source>
        <strain evidence="3 4">HDW11</strain>
    </source>
</reference>
<dbReference type="Pfam" id="PF13400">
    <property type="entry name" value="Tad"/>
    <property type="match status" value="1"/>
</dbReference>
<gene>
    <name evidence="3" type="ORF">G7070_15790</name>
</gene>
<sequence>MASPRPDERGQSLSALVAVVLLALFLVTGLVVDGGRQVAAAREAEAGAAQAARAAADESTVARAAGAPSDLGAVRAAGQRVLAERGLAGDVRIEGGQIHVRAETRSPTVFLSVLGIGSVGGSGEATASLLD</sequence>
<keyword evidence="4" id="KW-1185">Reference proteome</keyword>